<dbReference type="PANTHER" id="PTHR39476">
    <property type="entry name" value="NADH:UBIQUINONE OXIDOREDUCTASE 6.6KD SUBUNIT"/>
    <property type="match status" value="1"/>
</dbReference>
<feature type="transmembrane region" description="Helical" evidence="1">
    <location>
        <begin position="35"/>
        <end position="55"/>
    </location>
</feature>
<evidence type="ECO:0008006" key="4">
    <source>
        <dbReference type="Google" id="ProtNLM"/>
    </source>
</evidence>
<keyword evidence="3" id="KW-1185">Reference proteome</keyword>
<evidence type="ECO:0000313" key="2">
    <source>
        <dbReference type="EMBL" id="KAK0738207.1"/>
    </source>
</evidence>
<dbReference type="Proteomes" id="UP001172155">
    <property type="component" value="Unassembled WGS sequence"/>
</dbReference>
<protein>
    <recommendedName>
        <fullName evidence="4">NADH-ubiquinone oxidoreductase B15 subunit</fullName>
    </recommendedName>
</protein>
<sequence length="75" mass="8791">MAGLKHVDMALDPAIVRLANMQTNRYKYFRWTPRAARVNFVFMIVIPSIVGLIAYKTDGKWDFRAKRKGDDPREY</sequence>
<name>A0AA40BPV4_9PEZI</name>
<gene>
    <name evidence="2" type="ORF">B0T18DRAFT_433051</name>
</gene>
<dbReference type="EMBL" id="JAUKUD010000007">
    <property type="protein sequence ID" value="KAK0738207.1"/>
    <property type="molecule type" value="Genomic_DNA"/>
</dbReference>
<dbReference type="AlphaFoldDB" id="A0AA40BPV4"/>
<keyword evidence="1" id="KW-0812">Transmembrane</keyword>
<evidence type="ECO:0000256" key="1">
    <source>
        <dbReference type="SAM" id="Phobius"/>
    </source>
</evidence>
<comment type="caution">
    <text evidence="2">The sequence shown here is derived from an EMBL/GenBank/DDBJ whole genome shotgun (WGS) entry which is preliminary data.</text>
</comment>
<keyword evidence="1" id="KW-0472">Membrane</keyword>
<accession>A0AA40BPV4</accession>
<dbReference type="PANTHER" id="PTHR39476:SF1">
    <property type="entry name" value="NADH DEHYDROGENASE [UBIQUINONE] 1 BETA SUBCOMPLEX SUBUNIT 4"/>
    <property type="match status" value="1"/>
</dbReference>
<proteinExistence type="predicted"/>
<keyword evidence="1" id="KW-1133">Transmembrane helix</keyword>
<organism evidence="2 3">
    <name type="scientific">Schizothecium vesticola</name>
    <dbReference type="NCBI Taxonomy" id="314040"/>
    <lineage>
        <taxon>Eukaryota</taxon>
        <taxon>Fungi</taxon>
        <taxon>Dikarya</taxon>
        <taxon>Ascomycota</taxon>
        <taxon>Pezizomycotina</taxon>
        <taxon>Sordariomycetes</taxon>
        <taxon>Sordariomycetidae</taxon>
        <taxon>Sordariales</taxon>
        <taxon>Schizotheciaceae</taxon>
        <taxon>Schizothecium</taxon>
    </lineage>
</organism>
<reference evidence="2" key="1">
    <citation type="submission" date="2023-06" db="EMBL/GenBank/DDBJ databases">
        <title>Genome-scale phylogeny and comparative genomics of the fungal order Sordariales.</title>
        <authorList>
            <consortium name="Lawrence Berkeley National Laboratory"/>
            <person name="Hensen N."/>
            <person name="Bonometti L."/>
            <person name="Westerberg I."/>
            <person name="Brannstrom I.O."/>
            <person name="Guillou S."/>
            <person name="Cros-Aarteil S."/>
            <person name="Calhoun S."/>
            <person name="Haridas S."/>
            <person name="Kuo A."/>
            <person name="Mondo S."/>
            <person name="Pangilinan J."/>
            <person name="Riley R."/>
            <person name="LaButti K."/>
            <person name="Andreopoulos B."/>
            <person name="Lipzen A."/>
            <person name="Chen C."/>
            <person name="Yanf M."/>
            <person name="Daum C."/>
            <person name="Ng V."/>
            <person name="Clum A."/>
            <person name="Steindorff A."/>
            <person name="Ohm R."/>
            <person name="Martin F."/>
            <person name="Silar P."/>
            <person name="Natvig D."/>
            <person name="Lalanne C."/>
            <person name="Gautier V."/>
            <person name="Ament-velasquez S.L."/>
            <person name="Kruys A."/>
            <person name="Hutchinson M.I."/>
            <person name="Powell A.J."/>
            <person name="Barry K."/>
            <person name="Miller A.N."/>
            <person name="Grigoriev I.V."/>
            <person name="Debuchy R."/>
            <person name="Gladieux P."/>
            <person name="Thoren M.H."/>
            <person name="Johannesson H."/>
        </authorList>
    </citation>
    <scope>NUCLEOTIDE SEQUENCE</scope>
    <source>
        <strain evidence="2">SMH3187-1</strain>
    </source>
</reference>
<evidence type="ECO:0000313" key="3">
    <source>
        <dbReference type="Proteomes" id="UP001172155"/>
    </source>
</evidence>